<evidence type="ECO:0000256" key="7">
    <source>
        <dbReference type="ARBA" id="ARBA00022833"/>
    </source>
</evidence>
<evidence type="ECO:0000256" key="5">
    <source>
        <dbReference type="ARBA" id="ARBA00022741"/>
    </source>
</evidence>
<comment type="subcellular location">
    <subcellularLocation>
        <location evidence="10">Cytoplasm</location>
    </subcellularLocation>
</comment>
<feature type="binding site" evidence="10">
    <location>
        <position position="289"/>
    </location>
    <ligand>
        <name>Zn(2+)</name>
        <dbReference type="ChEBI" id="CHEBI:29105"/>
    </ligand>
</feature>
<comment type="function">
    <text evidence="10">One of several proteins that assist in the late maturation steps of the functional core of the 30S ribosomal subunit. Helps release RbfA from mature subunits. May play a role in the assembly of ribosomal proteins into the subunit. Circularly permuted GTPase that catalyzes slow GTP hydrolysis, GTPase activity is stimulated by the 30S ribosomal subunit.</text>
</comment>
<evidence type="ECO:0000313" key="14">
    <source>
        <dbReference type="Proteomes" id="UP000294650"/>
    </source>
</evidence>
<comment type="caution">
    <text evidence="13">The sequence shown here is derived from an EMBL/GenBank/DDBJ whole genome shotgun (WGS) entry which is preliminary data.</text>
</comment>
<evidence type="ECO:0000256" key="9">
    <source>
        <dbReference type="ARBA" id="ARBA00023134"/>
    </source>
</evidence>
<comment type="cofactor">
    <cofactor evidence="10">
        <name>Zn(2+)</name>
        <dbReference type="ChEBI" id="CHEBI:29105"/>
    </cofactor>
    <text evidence="10">Binds 1 zinc ion per subunit.</text>
</comment>
<dbReference type="GO" id="GO:0019843">
    <property type="term" value="F:rRNA binding"/>
    <property type="evidence" value="ECO:0007669"/>
    <property type="project" value="UniProtKB-KW"/>
</dbReference>
<dbReference type="HAMAP" id="MF_01820">
    <property type="entry name" value="GTPase_RsgA"/>
    <property type="match status" value="1"/>
</dbReference>
<dbReference type="InterPro" id="IPR010914">
    <property type="entry name" value="RsgA_GTPase_dom"/>
</dbReference>
<comment type="similarity">
    <text evidence="10">Belongs to the TRAFAC class YlqF/YawG GTPase family. RsgA subfamily.</text>
</comment>
<name>A0A4R3MSH8_9BACI</name>
<dbReference type="SUPFAM" id="SSF52540">
    <property type="entry name" value="P-loop containing nucleoside triphosphate hydrolases"/>
    <property type="match status" value="1"/>
</dbReference>
<dbReference type="InterPro" id="IPR027417">
    <property type="entry name" value="P-loop_NTPase"/>
</dbReference>
<evidence type="ECO:0000256" key="3">
    <source>
        <dbReference type="ARBA" id="ARBA00022723"/>
    </source>
</evidence>
<comment type="subunit">
    <text evidence="10">Monomer. Associates with 30S ribosomal subunit, binds 16S rRNA.</text>
</comment>
<dbReference type="EC" id="3.6.1.-" evidence="10"/>
<keyword evidence="1 10" id="KW-0963">Cytoplasm</keyword>
<evidence type="ECO:0000259" key="11">
    <source>
        <dbReference type="PROSITE" id="PS50936"/>
    </source>
</evidence>
<dbReference type="InterPro" id="IPR012340">
    <property type="entry name" value="NA-bd_OB-fold"/>
</dbReference>
<feature type="binding site" evidence="10">
    <location>
        <position position="295"/>
    </location>
    <ligand>
        <name>Zn(2+)</name>
        <dbReference type="ChEBI" id="CHEBI:29105"/>
    </ligand>
</feature>
<dbReference type="EMBL" id="SMAN01000035">
    <property type="protein sequence ID" value="TCT15984.1"/>
    <property type="molecule type" value="Genomic_DNA"/>
</dbReference>
<keyword evidence="2 10" id="KW-0690">Ribosome biogenesis</keyword>
<dbReference type="RefSeq" id="WP_132373233.1">
    <property type="nucleotide sequence ID" value="NZ_SMAN01000035.1"/>
</dbReference>
<evidence type="ECO:0000256" key="8">
    <source>
        <dbReference type="ARBA" id="ARBA00022884"/>
    </source>
</evidence>
<keyword evidence="14" id="KW-1185">Reference proteome</keyword>
<dbReference type="GO" id="GO:0005737">
    <property type="term" value="C:cytoplasm"/>
    <property type="evidence" value="ECO:0007669"/>
    <property type="project" value="UniProtKB-SubCell"/>
</dbReference>
<evidence type="ECO:0000256" key="1">
    <source>
        <dbReference type="ARBA" id="ARBA00022490"/>
    </source>
</evidence>
<dbReference type="GO" id="GO:0003924">
    <property type="term" value="F:GTPase activity"/>
    <property type="evidence" value="ECO:0007669"/>
    <property type="project" value="UniProtKB-UniRule"/>
</dbReference>
<keyword evidence="7 10" id="KW-0862">Zinc</keyword>
<evidence type="ECO:0000313" key="13">
    <source>
        <dbReference type="EMBL" id="TCT15984.1"/>
    </source>
</evidence>
<dbReference type="CDD" id="cd01854">
    <property type="entry name" value="YjeQ_EngC"/>
    <property type="match status" value="1"/>
</dbReference>
<dbReference type="PANTHER" id="PTHR32120:SF10">
    <property type="entry name" value="SMALL RIBOSOMAL SUBUNIT BIOGENESIS GTPASE RSGA"/>
    <property type="match status" value="1"/>
</dbReference>
<keyword evidence="8 10" id="KW-0694">RNA-binding</keyword>
<dbReference type="NCBIfam" id="TIGR00157">
    <property type="entry name" value="ribosome small subunit-dependent GTPase A"/>
    <property type="match status" value="1"/>
</dbReference>
<accession>A0A4R3MSH8</accession>
<keyword evidence="5 10" id="KW-0547">Nucleotide-binding</keyword>
<dbReference type="OrthoDB" id="9809485at2"/>
<dbReference type="InterPro" id="IPR030378">
    <property type="entry name" value="G_CP_dom"/>
</dbReference>
<dbReference type="PANTHER" id="PTHR32120">
    <property type="entry name" value="SMALL RIBOSOMAL SUBUNIT BIOGENESIS GTPASE RSGA"/>
    <property type="match status" value="1"/>
</dbReference>
<dbReference type="Pfam" id="PF03193">
    <property type="entry name" value="RsgA_GTPase"/>
    <property type="match status" value="1"/>
</dbReference>
<dbReference type="AlphaFoldDB" id="A0A4R3MSH8"/>
<evidence type="ECO:0000256" key="4">
    <source>
        <dbReference type="ARBA" id="ARBA00022730"/>
    </source>
</evidence>
<feature type="binding site" evidence="10">
    <location>
        <position position="287"/>
    </location>
    <ligand>
        <name>Zn(2+)</name>
        <dbReference type="ChEBI" id="CHEBI:29105"/>
    </ligand>
</feature>
<dbReference type="SUPFAM" id="SSF50249">
    <property type="entry name" value="Nucleic acid-binding proteins"/>
    <property type="match status" value="1"/>
</dbReference>
<dbReference type="PROSITE" id="PS51721">
    <property type="entry name" value="G_CP"/>
    <property type="match status" value="1"/>
</dbReference>
<gene>
    <name evidence="10" type="primary">rsgA</name>
    <name evidence="13" type="ORF">EDD68_13518</name>
</gene>
<dbReference type="Gene3D" id="1.10.40.50">
    <property type="entry name" value="Probable gtpase engc, domain 3"/>
    <property type="match status" value="1"/>
</dbReference>
<feature type="domain" description="EngC GTPase" evidence="11">
    <location>
        <begin position="110"/>
        <end position="257"/>
    </location>
</feature>
<proteinExistence type="inferred from homology"/>
<evidence type="ECO:0000256" key="2">
    <source>
        <dbReference type="ARBA" id="ARBA00022517"/>
    </source>
</evidence>
<evidence type="ECO:0000256" key="10">
    <source>
        <dbReference type="HAMAP-Rule" id="MF_01820"/>
    </source>
</evidence>
<keyword evidence="6 10" id="KW-0378">Hydrolase</keyword>
<keyword evidence="9 10" id="KW-0342">GTP-binding</keyword>
<sequence>MRNDSLADLGFQPFFQDQIKDESYDVGRISTAANGIYTIMTESGKIKGIALGKLHYLAAGPEDLPCVGDWVRFLRTDHGREGIIHHILERKSLLSRKRAGEKQEVQVMAANVDFVFLVSALNRDFNTRRMERYLTLVYESGASPVIVLTKKDLAEELEEKMTAMEEAAPGVPVIAVNSLTGEGYDQLERFLTRGKTISLLGSSGAGKSTMINRLLGKAMQKTLETREGDDRGRHTTTHRELFVLPDGGVMIDTPGMRELQLWSGSDALQATFSDIEQLAEQCQFRDCKHESEPNCAVKEAIQNGELSNERLKSYRKLGRELDRLELKEKYGAHRASQMMRIRHFGKR</sequence>
<dbReference type="GO" id="GO:0005525">
    <property type="term" value="F:GTP binding"/>
    <property type="evidence" value="ECO:0007669"/>
    <property type="project" value="UniProtKB-UniRule"/>
</dbReference>
<organism evidence="13 14">
    <name type="scientific">Melghiribacillus thermohalophilus</name>
    <dbReference type="NCBI Taxonomy" id="1324956"/>
    <lineage>
        <taxon>Bacteria</taxon>
        <taxon>Bacillati</taxon>
        <taxon>Bacillota</taxon>
        <taxon>Bacilli</taxon>
        <taxon>Bacillales</taxon>
        <taxon>Bacillaceae</taxon>
        <taxon>Melghiribacillus</taxon>
    </lineage>
</organism>
<dbReference type="GO" id="GO:0046872">
    <property type="term" value="F:metal ion binding"/>
    <property type="evidence" value="ECO:0007669"/>
    <property type="project" value="UniProtKB-KW"/>
</dbReference>
<keyword evidence="3 10" id="KW-0479">Metal-binding</keyword>
<feature type="binding site" evidence="10">
    <location>
        <begin position="149"/>
        <end position="152"/>
    </location>
    <ligand>
        <name>GTP</name>
        <dbReference type="ChEBI" id="CHEBI:37565"/>
    </ligand>
</feature>
<evidence type="ECO:0000256" key="6">
    <source>
        <dbReference type="ARBA" id="ARBA00022801"/>
    </source>
</evidence>
<feature type="binding site" evidence="10">
    <location>
        <begin position="201"/>
        <end position="209"/>
    </location>
    <ligand>
        <name>GTP</name>
        <dbReference type="ChEBI" id="CHEBI:37565"/>
    </ligand>
</feature>
<reference evidence="13 14" key="1">
    <citation type="submission" date="2019-03" db="EMBL/GenBank/DDBJ databases">
        <title>Genomic Encyclopedia of Type Strains, Phase IV (KMG-IV): sequencing the most valuable type-strain genomes for metagenomic binning, comparative biology and taxonomic classification.</title>
        <authorList>
            <person name="Goeker M."/>
        </authorList>
    </citation>
    <scope>NUCLEOTIDE SEQUENCE [LARGE SCALE GENOMIC DNA]</scope>
    <source>
        <strain evidence="13 14">DSM 25894</strain>
    </source>
</reference>
<protein>
    <recommendedName>
        <fullName evidence="10">Small ribosomal subunit biogenesis GTPase RsgA</fullName>
        <ecNumber evidence="10">3.6.1.-</ecNumber>
    </recommendedName>
</protein>
<dbReference type="InterPro" id="IPR004881">
    <property type="entry name" value="Ribosome_biogen_GTPase_RsgA"/>
</dbReference>
<evidence type="ECO:0000259" key="12">
    <source>
        <dbReference type="PROSITE" id="PS51721"/>
    </source>
</evidence>
<dbReference type="Proteomes" id="UP000294650">
    <property type="component" value="Unassembled WGS sequence"/>
</dbReference>
<dbReference type="PROSITE" id="PS50936">
    <property type="entry name" value="ENGC_GTPASE"/>
    <property type="match status" value="1"/>
</dbReference>
<keyword evidence="4 10" id="KW-0699">rRNA-binding</keyword>
<dbReference type="GO" id="GO:0042274">
    <property type="term" value="P:ribosomal small subunit biogenesis"/>
    <property type="evidence" value="ECO:0007669"/>
    <property type="project" value="UniProtKB-UniRule"/>
</dbReference>
<feature type="domain" description="CP-type G" evidence="12">
    <location>
        <begin position="101"/>
        <end position="259"/>
    </location>
</feature>
<dbReference type="Gene3D" id="3.40.50.300">
    <property type="entry name" value="P-loop containing nucleotide triphosphate hydrolases"/>
    <property type="match status" value="1"/>
</dbReference>
<feature type="binding site" evidence="10">
    <location>
        <position position="282"/>
    </location>
    <ligand>
        <name>Zn(2+)</name>
        <dbReference type="ChEBI" id="CHEBI:29105"/>
    </ligand>
</feature>